<evidence type="ECO:0000256" key="3">
    <source>
        <dbReference type="SAM" id="Coils"/>
    </source>
</evidence>
<dbReference type="PANTHER" id="PTHR24320">
    <property type="entry name" value="RETINOL DEHYDROGENASE"/>
    <property type="match status" value="1"/>
</dbReference>
<name>A0AAN8JLL9_PATCE</name>
<evidence type="ECO:0000313" key="4">
    <source>
        <dbReference type="EMBL" id="KAK6180106.1"/>
    </source>
</evidence>
<dbReference type="InterPro" id="IPR002347">
    <property type="entry name" value="SDR_fam"/>
</dbReference>
<dbReference type="PRINTS" id="PR00081">
    <property type="entry name" value="GDHRDH"/>
</dbReference>
<dbReference type="SUPFAM" id="SSF51735">
    <property type="entry name" value="NAD(P)-binding Rossmann-fold domains"/>
    <property type="match status" value="1"/>
</dbReference>
<keyword evidence="5" id="KW-1185">Reference proteome</keyword>
<dbReference type="PANTHER" id="PTHR24320:SF152">
    <property type="entry name" value="SHORT-CHAIN DEHYDROGENASE_REDUCTASE FAMILY PROTEIN"/>
    <property type="match status" value="1"/>
</dbReference>
<reference evidence="4 5" key="1">
    <citation type="submission" date="2024-01" db="EMBL/GenBank/DDBJ databases">
        <title>The genome of the rayed Mediterranean limpet Patella caerulea (Linnaeus, 1758).</title>
        <authorList>
            <person name="Anh-Thu Weber A."/>
            <person name="Halstead-Nussloch G."/>
        </authorList>
    </citation>
    <scope>NUCLEOTIDE SEQUENCE [LARGE SCALE GENOMIC DNA]</scope>
    <source>
        <strain evidence="4">AATW-2023a</strain>
        <tissue evidence="4">Whole specimen</tissue>
    </source>
</reference>
<sequence>MGSNLSFPEVEIPPERTYIVTGGNTGIGYYIAKEISRMGGHVIIACRNMSKAETAIQQMQEEYEKEFKEKQAKLSETERTEPRRLNIEKMELDLASFEKTMRFIEEFKARNCPLHVLILNAGIHVHNKEMTEDSYEMMLQSNYLSNLLIILHFLPLLQTSGEDCRIVQTTSAGYRFGKLDTNNINAQQSFSSITNYGNSKLFQIMSMHWLTRHVKDKSVTITSCHPGYVKTQMTQGYSFGRAMAAFSRNGYEGATTIIKAATDPSYKGETGVYFSDCKISSTTSYPKNIERQDELMTYSFQVLDKYLPRDIKQYIDM</sequence>
<dbReference type="Proteomes" id="UP001347796">
    <property type="component" value="Unassembled WGS sequence"/>
</dbReference>
<keyword evidence="3" id="KW-0175">Coiled coil</keyword>
<evidence type="ECO:0000313" key="5">
    <source>
        <dbReference type="Proteomes" id="UP001347796"/>
    </source>
</evidence>
<accession>A0AAN8JLL9</accession>
<gene>
    <name evidence="4" type="ORF">SNE40_012314</name>
</gene>
<comment type="caution">
    <text evidence="4">The sequence shown here is derived from an EMBL/GenBank/DDBJ whole genome shotgun (WGS) entry which is preliminary data.</text>
</comment>
<evidence type="ECO:0000256" key="1">
    <source>
        <dbReference type="ARBA" id="ARBA00006484"/>
    </source>
</evidence>
<dbReference type="AlphaFoldDB" id="A0AAN8JLL9"/>
<proteinExistence type="inferred from homology"/>
<protein>
    <submittedName>
        <fullName evidence="4">Uncharacterized protein</fullName>
    </submittedName>
</protein>
<dbReference type="GO" id="GO:0016491">
    <property type="term" value="F:oxidoreductase activity"/>
    <property type="evidence" value="ECO:0007669"/>
    <property type="project" value="UniProtKB-KW"/>
</dbReference>
<dbReference type="EMBL" id="JAZGQO010000008">
    <property type="protein sequence ID" value="KAK6180106.1"/>
    <property type="molecule type" value="Genomic_DNA"/>
</dbReference>
<dbReference type="InterPro" id="IPR036291">
    <property type="entry name" value="NAD(P)-bd_dom_sf"/>
</dbReference>
<evidence type="ECO:0000256" key="2">
    <source>
        <dbReference type="ARBA" id="ARBA00023002"/>
    </source>
</evidence>
<keyword evidence="2" id="KW-0560">Oxidoreductase</keyword>
<organism evidence="4 5">
    <name type="scientific">Patella caerulea</name>
    <name type="common">Rayed Mediterranean limpet</name>
    <dbReference type="NCBI Taxonomy" id="87958"/>
    <lineage>
        <taxon>Eukaryota</taxon>
        <taxon>Metazoa</taxon>
        <taxon>Spiralia</taxon>
        <taxon>Lophotrochozoa</taxon>
        <taxon>Mollusca</taxon>
        <taxon>Gastropoda</taxon>
        <taxon>Patellogastropoda</taxon>
        <taxon>Patelloidea</taxon>
        <taxon>Patellidae</taxon>
        <taxon>Patella</taxon>
    </lineage>
</organism>
<dbReference type="Gene3D" id="3.40.50.720">
    <property type="entry name" value="NAD(P)-binding Rossmann-like Domain"/>
    <property type="match status" value="1"/>
</dbReference>
<feature type="coiled-coil region" evidence="3">
    <location>
        <begin position="49"/>
        <end position="80"/>
    </location>
</feature>
<comment type="similarity">
    <text evidence="1">Belongs to the short-chain dehydrogenases/reductases (SDR) family.</text>
</comment>
<dbReference type="Pfam" id="PF00106">
    <property type="entry name" value="adh_short"/>
    <property type="match status" value="2"/>
</dbReference>